<protein>
    <submittedName>
        <fullName evidence="2">DUF1853 family protein</fullName>
    </submittedName>
</protein>
<evidence type="ECO:0000313" key="2">
    <source>
        <dbReference type="EMBL" id="WGL16163.1"/>
    </source>
</evidence>
<dbReference type="EMBL" id="CP118605">
    <property type="protein sequence ID" value="WGL16163.1"/>
    <property type="molecule type" value="Genomic_DNA"/>
</dbReference>
<dbReference type="RefSeq" id="WP_280319547.1">
    <property type="nucleotide sequence ID" value="NZ_CP118605.1"/>
</dbReference>
<dbReference type="Proteomes" id="UP001236500">
    <property type="component" value="Chromosome"/>
</dbReference>
<keyword evidence="3" id="KW-1185">Reference proteome</keyword>
<accession>A0ABY8NB78</accession>
<sequence length="317" mass="35994">MTETRATPYTPAMTSHSPSDLPSGLESGLPSAKPDHWSNLRWTLSAPDIAPEFDLPWLPEQRRRALDEYFATPRVRALLEPRLLHFVQQSSSHRLGVYFENLWAFAFNHHPDYQLLARNLPIRSADKTLGELDFVVRHLPDQQLEHWEVAVKFYLQVESLWVGPGIKDRLDIKLAHMRDHQLPVVTSDSARQVLLSSDISLDRQWTRMPGRLFPMLGDTIPGPPHQHWWSTASTFQQHFASNNWHWCQLPKPCWLALCTNSILPAAPLTPLADIPLTQLTARGPICLAGFQGATEMSRGFVVADNWLARAHVHLPSG</sequence>
<proteinExistence type="predicted"/>
<organism evidence="2 3">
    <name type="scientific">Microbulbifer bruguierae</name>
    <dbReference type="NCBI Taxonomy" id="3029061"/>
    <lineage>
        <taxon>Bacteria</taxon>
        <taxon>Pseudomonadati</taxon>
        <taxon>Pseudomonadota</taxon>
        <taxon>Gammaproteobacteria</taxon>
        <taxon>Cellvibrionales</taxon>
        <taxon>Microbulbiferaceae</taxon>
        <taxon>Microbulbifer</taxon>
    </lineage>
</organism>
<dbReference type="InterPro" id="IPR015003">
    <property type="entry name" value="DUF1853"/>
</dbReference>
<evidence type="ECO:0000313" key="3">
    <source>
        <dbReference type="Proteomes" id="UP001236500"/>
    </source>
</evidence>
<evidence type="ECO:0000256" key="1">
    <source>
        <dbReference type="SAM" id="MobiDB-lite"/>
    </source>
</evidence>
<gene>
    <name evidence="2" type="ORF">PVT68_15490</name>
</gene>
<reference evidence="2 3" key="1">
    <citation type="submission" date="2023-02" db="EMBL/GenBank/DDBJ databases">
        <title>Description and genomic characterization of Microbulbifer bruguierae sp. nov., isolated from the sediment of mangrove plant Bruguiera sexangula.</title>
        <authorList>
            <person name="Long M."/>
        </authorList>
    </citation>
    <scope>NUCLEOTIDE SEQUENCE [LARGE SCALE GENOMIC DNA]</scope>
    <source>
        <strain evidence="2 3">H12</strain>
    </source>
</reference>
<feature type="region of interest" description="Disordered" evidence="1">
    <location>
        <begin position="1"/>
        <end position="30"/>
    </location>
</feature>
<dbReference type="Pfam" id="PF08907">
    <property type="entry name" value="DUF1853"/>
    <property type="match status" value="1"/>
</dbReference>
<name>A0ABY8NB78_9GAMM</name>
<feature type="compositionally biased region" description="Polar residues" evidence="1">
    <location>
        <begin position="1"/>
        <end position="20"/>
    </location>
</feature>